<dbReference type="RefSeq" id="WP_201879708.1">
    <property type="nucleotide sequence ID" value="NZ_JAERRF010000022.1"/>
</dbReference>
<feature type="domain" description="Lipoyl-binding" evidence="10">
    <location>
        <begin position="125"/>
        <end position="201"/>
    </location>
</feature>
<dbReference type="EMBL" id="JAERRF010000022">
    <property type="protein sequence ID" value="MBL1100834.1"/>
    <property type="molecule type" value="Genomic_DNA"/>
</dbReference>
<reference evidence="11 12" key="1">
    <citation type="submission" date="2021-01" db="EMBL/GenBank/DDBJ databases">
        <title>WGS of actinomycetes isolated from Thailand.</title>
        <authorList>
            <person name="Thawai C."/>
        </authorList>
    </citation>
    <scope>NUCLEOTIDE SEQUENCE [LARGE SCALE GENOMIC DNA]</scope>
    <source>
        <strain evidence="11 12">CA1R205</strain>
    </source>
</reference>
<keyword evidence="4 8" id="KW-0276">Fatty acid metabolism</keyword>
<evidence type="ECO:0000313" key="11">
    <source>
        <dbReference type="EMBL" id="MBL1100834.1"/>
    </source>
</evidence>
<dbReference type="InterPro" id="IPR011053">
    <property type="entry name" value="Single_hybrid_motif"/>
</dbReference>
<organism evidence="11 12">
    <name type="scientific">Streptomyces coffeae</name>
    <dbReference type="NCBI Taxonomy" id="621382"/>
    <lineage>
        <taxon>Bacteria</taxon>
        <taxon>Bacillati</taxon>
        <taxon>Actinomycetota</taxon>
        <taxon>Actinomycetes</taxon>
        <taxon>Kitasatosporales</taxon>
        <taxon>Streptomycetaceae</taxon>
        <taxon>Streptomyces</taxon>
    </lineage>
</organism>
<evidence type="ECO:0000256" key="7">
    <source>
        <dbReference type="ARBA" id="ARBA00023267"/>
    </source>
</evidence>
<dbReference type="PROSITE" id="PS00188">
    <property type="entry name" value="BIOTIN"/>
    <property type="match status" value="1"/>
</dbReference>
<evidence type="ECO:0000256" key="6">
    <source>
        <dbReference type="ARBA" id="ARBA00023160"/>
    </source>
</evidence>
<evidence type="ECO:0000256" key="9">
    <source>
        <dbReference type="SAM" id="MobiDB-lite"/>
    </source>
</evidence>
<evidence type="ECO:0000313" key="12">
    <source>
        <dbReference type="Proteomes" id="UP000634229"/>
    </source>
</evidence>
<keyword evidence="3 8" id="KW-0444">Lipid biosynthesis</keyword>
<dbReference type="Pfam" id="PF00364">
    <property type="entry name" value="Biotin_lipoyl"/>
    <property type="match status" value="1"/>
</dbReference>
<dbReference type="InterPro" id="IPR001249">
    <property type="entry name" value="AcCoA_biotinCC"/>
</dbReference>
<dbReference type="InterPro" id="IPR001882">
    <property type="entry name" value="Biotin_BS"/>
</dbReference>
<dbReference type="Gene3D" id="2.40.50.100">
    <property type="match status" value="1"/>
</dbReference>
<feature type="region of interest" description="Disordered" evidence="9">
    <location>
        <begin position="62"/>
        <end position="122"/>
    </location>
</feature>
<keyword evidence="7 8" id="KW-0092">Biotin</keyword>
<dbReference type="PROSITE" id="PS50968">
    <property type="entry name" value="BIOTINYL_LIPOYL"/>
    <property type="match status" value="1"/>
</dbReference>
<dbReference type="InterPro" id="IPR000089">
    <property type="entry name" value="Biotin_lipoyl"/>
</dbReference>
<comment type="pathway">
    <text evidence="1 8">Lipid metabolism; fatty acid biosynthesis.</text>
</comment>
<comment type="function">
    <text evidence="8">This protein is a component of the acetyl coenzyme A carboxylase complex; first, biotin carboxylase catalyzes the carboxylation of the carrier protein and then the transcarboxylase transfers the carboxyl group to form malonyl-CoA.</text>
</comment>
<protein>
    <recommendedName>
        <fullName evidence="2 8">Biotin carboxyl carrier protein of acetyl-CoA carboxylase</fullName>
    </recommendedName>
</protein>
<sequence length="209" mass="21524">MDGPVTNTADHRENGHHRPGPVVLPPHATLDSLCRSVTELAKAADQQPRRITLRHGQTTVEMEWPDPAGTRPAAPPPAPAGPTAEGAAGPVATAAPASPPAVVDGAHPEHPARTAPAPQDAAPGMRYVQAPTVGTFYHAPEPGAPPFVAVGDLVRPGQPVGVLEVMKMMSTVEADSAGRVVEILVPNGQPVEYQQRLLAVEPLSGTGPG</sequence>
<evidence type="ECO:0000256" key="8">
    <source>
        <dbReference type="RuleBase" id="RU364072"/>
    </source>
</evidence>
<proteinExistence type="predicted"/>
<dbReference type="CDD" id="cd06850">
    <property type="entry name" value="biotinyl_domain"/>
    <property type="match status" value="1"/>
</dbReference>
<keyword evidence="5 8" id="KW-0443">Lipid metabolism</keyword>
<dbReference type="SUPFAM" id="SSF51230">
    <property type="entry name" value="Single hybrid motif"/>
    <property type="match status" value="1"/>
</dbReference>
<evidence type="ECO:0000259" key="10">
    <source>
        <dbReference type="PROSITE" id="PS50968"/>
    </source>
</evidence>
<evidence type="ECO:0000256" key="2">
    <source>
        <dbReference type="ARBA" id="ARBA00017562"/>
    </source>
</evidence>
<dbReference type="Proteomes" id="UP000634229">
    <property type="component" value="Unassembled WGS sequence"/>
</dbReference>
<evidence type="ECO:0000256" key="5">
    <source>
        <dbReference type="ARBA" id="ARBA00023098"/>
    </source>
</evidence>
<feature type="compositionally biased region" description="Low complexity" evidence="9">
    <location>
        <begin position="81"/>
        <end position="105"/>
    </location>
</feature>
<dbReference type="PANTHER" id="PTHR45266">
    <property type="entry name" value="OXALOACETATE DECARBOXYLASE ALPHA CHAIN"/>
    <property type="match status" value="1"/>
</dbReference>
<evidence type="ECO:0000256" key="3">
    <source>
        <dbReference type="ARBA" id="ARBA00022516"/>
    </source>
</evidence>
<keyword evidence="12" id="KW-1185">Reference proteome</keyword>
<dbReference type="PANTHER" id="PTHR45266:SF3">
    <property type="entry name" value="OXALOACETATE DECARBOXYLASE ALPHA CHAIN"/>
    <property type="match status" value="1"/>
</dbReference>
<feature type="region of interest" description="Disordered" evidence="9">
    <location>
        <begin position="1"/>
        <end position="27"/>
    </location>
</feature>
<gene>
    <name evidence="11" type="ORF">JK363_30045</name>
</gene>
<dbReference type="PRINTS" id="PR01071">
    <property type="entry name" value="ACOABIOTINCC"/>
</dbReference>
<accession>A0ABS1NL72</accession>
<evidence type="ECO:0000256" key="4">
    <source>
        <dbReference type="ARBA" id="ARBA00022832"/>
    </source>
</evidence>
<evidence type="ECO:0000256" key="1">
    <source>
        <dbReference type="ARBA" id="ARBA00005194"/>
    </source>
</evidence>
<comment type="caution">
    <text evidence="11">The sequence shown here is derived from an EMBL/GenBank/DDBJ whole genome shotgun (WGS) entry which is preliminary data.</text>
</comment>
<name>A0ABS1NL72_9ACTN</name>
<dbReference type="InterPro" id="IPR050709">
    <property type="entry name" value="Biotin_Carboxyl_Carrier/Decarb"/>
</dbReference>
<keyword evidence="6 8" id="KW-0275">Fatty acid biosynthesis</keyword>